<feature type="compositionally biased region" description="Basic and acidic residues" evidence="1">
    <location>
        <begin position="1"/>
        <end position="12"/>
    </location>
</feature>
<sequence>MRYEAPERKGEEDIVETLSRTDNSPEERIGAVLSALYYGKSLEFSGDTLIGEFSRAKYSERRSLKNLFETFYGMCRTSYRVDDSIALLEAYRREVPEYAPEIDATLEALSEYKAMLKNV</sequence>
<keyword evidence="2" id="KW-0614">Plasmid</keyword>
<dbReference type="RefSeq" id="WP_018246576.1">
    <property type="nucleotide sequence ID" value="NZ_CP022667.1"/>
</dbReference>
<organism evidence="2 3">
    <name type="scientific">Rhizobium leguminosarum bv. viciae</name>
    <dbReference type="NCBI Taxonomy" id="387"/>
    <lineage>
        <taxon>Bacteria</taxon>
        <taxon>Pseudomonadati</taxon>
        <taxon>Pseudomonadota</taxon>
        <taxon>Alphaproteobacteria</taxon>
        <taxon>Hyphomicrobiales</taxon>
        <taxon>Rhizobiaceae</taxon>
        <taxon>Rhizobium/Agrobacterium group</taxon>
        <taxon>Rhizobium</taxon>
    </lineage>
</organism>
<evidence type="ECO:0000256" key="1">
    <source>
        <dbReference type="SAM" id="MobiDB-lite"/>
    </source>
</evidence>
<feature type="region of interest" description="Disordered" evidence="1">
    <location>
        <begin position="1"/>
        <end position="22"/>
    </location>
</feature>
<evidence type="ECO:0000313" key="3">
    <source>
        <dbReference type="Proteomes" id="UP000515518"/>
    </source>
</evidence>
<name>A0A2L1CSM5_RHILV</name>
<evidence type="ECO:0000313" key="2">
    <source>
        <dbReference type="EMBL" id="QND43397.1"/>
    </source>
</evidence>
<dbReference type="AlphaFoldDB" id="A0A2L1CSM5"/>
<gene>
    <name evidence="2" type="ORF">HB770_25650</name>
</gene>
<accession>A0A2L1CSM5</accession>
<dbReference type="EMBL" id="CP050550">
    <property type="protein sequence ID" value="QND43397.1"/>
    <property type="molecule type" value="Genomic_DNA"/>
</dbReference>
<dbReference type="Proteomes" id="UP000515518">
    <property type="component" value="Plasmid p_2"/>
</dbReference>
<geneLocation type="plasmid" evidence="2 3">
    <name>p_2</name>
</geneLocation>
<protein>
    <submittedName>
        <fullName evidence="2">Uncharacterized protein</fullName>
    </submittedName>
</protein>
<proteinExistence type="predicted"/>
<dbReference type="GeneID" id="61427819"/>
<reference evidence="3" key="1">
    <citation type="journal article" date="2020" name="Mol. Plant Microbe">
        <title>Rhizobial microsymbionts of the narrowly endemic Oxytropis species growing in Kamchatka are characterized by significant genetic diversity and possess a set of genes that are associated with T3SS and T6SS secretion systems and can affect the development of symbiosis.</title>
        <authorList>
            <person name="Safronova V."/>
            <person name="Guro P."/>
            <person name="Sazanova A."/>
            <person name="Kuznetsova I."/>
            <person name="Belimov A."/>
            <person name="Yakubov V."/>
            <person name="Chirak E."/>
            <person name="Afonin A."/>
            <person name="Gogolev Y."/>
            <person name="Andronov E."/>
            <person name="Tikhonovich I."/>
        </authorList>
    </citation>
    <scope>NUCLEOTIDE SEQUENCE [LARGE SCALE GENOMIC DNA]</scope>
    <source>
        <strain evidence="3">RCAM0610</strain>
        <plasmid evidence="3">p_2</plasmid>
    </source>
</reference>